<dbReference type="InterPro" id="IPR005182">
    <property type="entry name" value="YdbS-like_PH"/>
</dbReference>
<feature type="transmembrane region" description="Helical" evidence="2">
    <location>
        <begin position="233"/>
        <end position="266"/>
    </location>
</feature>
<dbReference type="Proteomes" id="UP000518091">
    <property type="component" value="Unassembled WGS sequence"/>
</dbReference>
<dbReference type="Proteomes" id="UP000814353">
    <property type="component" value="Unassembled WGS sequence"/>
</dbReference>
<sequence length="508" mass="56557">MSDEARLDDTDELSEWQRLSPWAVLLLMLSGGATLLRQHMPLVLGAGAGLAMMDRLGSRELAVGGALLLFFAVLISLLYYRRFRYRCDGDVLVVRKGLLEHREFKVAARHVQSVVIQQPAYMRPFGLVQWEVETLAGEGSRIALPGIRRERAELLGRRLSRPQYEPSAQGQASEVQTSRADKTRSEPIYAITAKAIVLHGLASRSIYLIAAMLSPLVRPLERWLHDRLPQLDLVAWLPASPWIAVAMGIVAVVVFLAVLAVLAAWWQFHGYVLHDEGERQVQRSGLVHRQERALSLVRLQVVEWVQTGLGRCLGRGYLVCHQYGAQGGDAAESRRFVVPGLTRSQGEALTARFWQGYRPVGSFRRVDPSYRRILLLRHASLLGAGTAVVLGLLVPLPLSPLAWAGLGLLVLVISAALAQLRWMATGWAQAGDFLCIRRGVLGQRTGIFPQQHLISLGLQQSWLQRRRGVATLHLELAHGRQVLPYLNEVQARRLADTLLYRVESDQAA</sequence>
<evidence type="ECO:0000313" key="5">
    <source>
        <dbReference type="EMBL" id="MCG6661691.1"/>
    </source>
</evidence>
<dbReference type="PANTHER" id="PTHR34473">
    <property type="entry name" value="UPF0699 TRANSMEMBRANE PROTEIN YDBS"/>
    <property type="match status" value="1"/>
</dbReference>
<feature type="compositionally biased region" description="Polar residues" evidence="1">
    <location>
        <begin position="166"/>
        <end position="178"/>
    </location>
</feature>
<accession>A0A7V9VZX0</accession>
<feature type="transmembrane region" description="Helical" evidence="2">
    <location>
        <begin position="21"/>
        <end position="40"/>
    </location>
</feature>
<evidence type="ECO:0000313" key="7">
    <source>
        <dbReference type="Proteomes" id="UP000814353"/>
    </source>
</evidence>
<comment type="caution">
    <text evidence="4">The sequence shown here is derived from an EMBL/GenBank/DDBJ whole genome shotgun (WGS) entry which is preliminary data.</text>
</comment>
<gene>
    <name evidence="4" type="ORF">H1D44_06275</name>
    <name evidence="5" type="ORF">HOP48_09005</name>
</gene>
<dbReference type="RefSeq" id="WP_181513991.1">
    <property type="nucleotide sequence ID" value="NZ_JABFUB010000005.1"/>
</dbReference>
<feature type="transmembrane region" description="Helical" evidence="2">
    <location>
        <begin position="400"/>
        <end position="418"/>
    </location>
</feature>
<evidence type="ECO:0000313" key="6">
    <source>
        <dbReference type="Proteomes" id="UP000518091"/>
    </source>
</evidence>
<reference evidence="4 6" key="2">
    <citation type="submission" date="2020-07" db="EMBL/GenBank/DDBJ databases">
        <title>Identification of Halomonas strains.</title>
        <authorList>
            <person name="Xiao Z."/>
            <person name="Shen J."/>
        </authorList>
    </citation>
    <scope>NUCLEOTIDE SEQUENCE [LARGE SCALE GENOMIC DNA]</scope>
    <source>
        <strain evidence="4 6">DSM 17331</strain>
    </source>
</reference>
<proteinExistence type="predicted"/>
<evidence type="ECO:0000256" key="1">
    <source>
        <dbReference type="SAM" id="MobiDB-lite"/>
    </source>
</evidence>
<keyword evidence="2" id="KW-0472">Membrane</keyword>
<keyword evidence="2" id="KW-1133">Transmembrane helix</keyword>
<dbReference type="EMBL" id="JABFUB010000005">
    <property type="protein sequence ID" value="MCG6661691.1"/>
    <property type="molecule type" value="Genomic_DNA"/>
</dbReference>
<keyword evidence="2" id="KW-0812">Transmembrane</keyword>
<evidence type="ECO:0000313" key="4">
    <source>
        <dbReference type="EMBL" id="MBA2778504.1"/>
    </source>
</evidence>
<feature type="domain" description="YdbS-like PH" evidence="3">
    <location>
        <begin position="422"/>
        <end position="498"/>
    </location>
</feature>
<feature type="domain" description="YdbS-like PH" evidence="3">
    <location>
        <begin position="80"/>
        <end position="153"/>
    </location>
</feature>
<dbReference type="EMBL" id="JACEFT010000005">
    <property type="protein sequence ID" value="MBA2778504.1"/>
    <property type="molecule type" value="Genomic_DNA"/>
</dbReference>
<dbReference type="Pfam" id="PF03703">
    <property type="entry name" value="bPH_2"/>
    <property type="match status" value="2"/>
</dbReference>
<dbReference type="PIRSF" id="PIRSF026631">
    <property type="entry name" value="UCP026631"/>
    <property type="match status" value="1"/>
</dbReference>
<dbReference type="AlphaFoldDB" id="A0A7V9VZX0"/>
<feature type="region of interest" description="Disordered" evidence="1">
    <location>
        <begin position="162"/>
        <end position="181"/>
    </location>
</feature>
<feature type="transmembrane region" description="Helical" evidence="2">
    <location>
        <begin position="60"/>
        <end position="80"/>
    </location>
</feature>
<evidence type="ECO:0000256" key="2">
    <source>
        <dbReference type="SAM" id="Phobius"/>
    </source>
</evidence>
<organism evidence="4 6">
    <name type="scientific">Billgrantia kenyensis</name>
    <dbReference type="NCBI Taxonomy" id="321266"/>
    <lineage>
        <taxon>Bacteria</taxon>
        <taxon>Pseudomonadati</taxon>
        <taxon>Pseudomonadota</taxon>
        <taxon>Gammaproteobacteria</taxon>
        <taxon>Oceanospirillales</taxon>
        <taxon>Halomonadaceae</taxon>
        <taxon>Billgrantia</taxon>
    </lineage>
</organism>
<protein>
    <submittedName>
        <fullName evidence="4">PH domain-containing protein</fullName>
    </submittedName>
</protein>
<feature type="transmembrane region" description="Helical" evidence="2">
    <location>
        <begin position="188"/>
        <end position="213"/>
    </location>
</feature>
<name>A0A7V9VZX0_9GAMM</name>
<feature type="transmembrane region" description="Helical" evidence="2">
    <location>
        <begin position="374"/>
        <end position="394"/>
    </location>
</feature>
<dbReference type="InterPro" id="IPR014529">
    <property type="entry name" value="UCP026631"/>
</dbReference>
<reference evidence="5 7" key="1">
    <citation type="submission" date="2020-05" db="EMBL/GenBank/DDBJ databases">
        <title>Comparative genomic analysis of denitrifying bacteria from Halomonas genus.</title>
        <authorList>
            <person name="Wang L."/>
            <person name="Shao Z."/>
        </authorList>
    </citation>
    <scope>NUCLEOTIDE SEQUENCE [LARGE SCALE GENOMIC DNA]</scope>
    <source>
        <strain evidence="5 7">DSM 17331</strain>
    </source>
</reference>
<dbReference type="PANTHER" id="PTHR34473:SF2">
    <property type="entry name" value="UPF0699 TRANSMEMBRANE PROTEIN YDBT"/>
    <property type="match status" value="1"/>
</dbReference>
<evidence type="ECO:0000259" key="3">
    <source>
        <dbReference type="Pfam" id="PF03703"/>
    </source>
</evidence>
<keyword evidence="7" id="KW-1185">Reference proteome</keyword>